<reference evidence="1 2" key="1">
    <citation type="submission" date="2019-01" db="EMBL/GenBank/DDBJ databases">
        <title>Egibacter rhizosphaerae EGI 80759T.</title>
        <authorList>
            <person name="Chen D.-D."/>
            <person name="Tian Y."/>
            <person name="Jiao J.-Y."/>
            <person name="Zhang X.-T."/>
            <person name="Zhang Y.-G."/>
            <person name="Zhang Y."/>
            <person name="Xiao M."/>
            <person name="Shu W.-S."/>
            <person name="Li W.-J."/>
        </authorList>
    </citation>
    <scope>NUCLEOTIDE SEQUENCE [LARGE SCALE GENOMIC DNA]</scope>
    <source>
        <strain evidence="1 2">EGI 80759</strain>
    </source>
</reference>
<dbReference type="Proteomes" id="UP000291469">
    <property type="component" value="Chromosome"/>
</dbReference>
<dbReference type="EMBL" id="CP036402">
    <property type="protein sequence ID" value="QBI20746.1"/>
    <property type="molecule type" value="Genomic_DNA"/>
</dbReference>
<dbReference type="KEGG" id="erz:ER308_15035"/>
<keyword evidence="2" id="KW-1185">Reference proteome</keyword>
<evidence type="ECO:0000313" key="2">
    <source>
        <dbReference type="Proteomes" id="UP000291469"/>
    </source>
</evidence>
<sequence length="90" mass="9585">MRVHVFDADTFGVGQESLEVAPGEFVAVYGAVRSVVDALRLRHQIGTDLAYGALRHLLGHRRAAAGEVMSTARALRCATPAAEALEVLQA</sequence>
<protein>
    <submittedName>
        <fullName evidence="1">Uncharacterized protein</fullName>
    </submittedName>
</protein>
<organism evidence="1 2">
    <name type="scientific">Egibacter rhizosphaerae</name>
    <dbReference type="NCBI Taxonomy" id="1670831"/>
    <lineage>
        <taxon>Bacteria</taxon>
        <taxon>Bacillati</taxon>
        <taxon>Actinomycetota</taxon>
        <taxon>Nitriliruptoria</taxon>
        <taxon>Egibacterales</taxon>
        <taxon>Egibacteraceae</taxon>
        <taxon>Egibacter</taxon>
    </lineage>
</organism>
<name>A0A411YI03_9ACTN</name>
<gene>
    <name evidence="1" type="ORF">ER308_15035</name>
</gene>
<dbReference type="OrthoDB" id="9789781at2"/>
<evidence type="ECO:0000313" key="1">
    <source>
        <dbReference type="EMBL" id="QBI20746.1"/>
    </source>
</evidence>
<dbReference type="AlphaFoldDB" id="A0A411YI03"/>
<accession>A0A411YI03</accession>
<proteinExistence type="predicted"/>